<dbReference type="GO" id="GO:0005524">
    <property type="term" value="F:ATP binding"/>
    <property type="evidence" value="ECO:0007669"/>
    <property type="project" value="UniProtKB-KW"/>
</dbReference>
<accession>A0ABP3S5N9</accession>
<dbReference type="SUPFAM" id="SSF52540">
    <property type="entry name" value="P-loop containing nucleoside triphosphate hydrolases"/>
    <property type="match status" value="1"/>
</dbReference>
<evidence type="ECO:0000256" key="1">
    <source>
        <dbReference type="ARBA" id="ARBA00022741"/>
    </source>
</evidence>
<dbReference type="RefSeq" id="WP_344605768.1">
    <property type="nucleotide sequence ID" value="NZ_BAAAHE010000021.1"/>
</dbReference>
<organism evidence="4 5">
    <name type="scientific">Sporichthya brevicatena</name>
    <dbReference type="NCBI Taxonomy" id="171442"/>
    <lineage>
        <taxon>Bacteria</taxon>
        <taxon>Bacillati</taxon>
        <taxon>Actinomycetota</taxon>
        <taxon>Actinomycetes</taxon>
        <taxon>Sporichthyales</taxon>
        <taxon>Sporichthyaceae</taxon>
        <taxon>Sporichthya</taxon>
    </lineage>
</organism>
<keyword evidence="2 4" id="KW-0067">ATP-binding</keyword>
<evidence type="ECO:0000313" key="5">
    <source>
        <dbReference type="Proteomes" id="UP001500957"/>
    </source>
</evidence>
<dbReference type="SMART" id="SM00382">
    <property type="entry name" value="AAA"/>
    <property type="match status" value="1"/>
</dbReference>
<comment type="caution">
    <text evidence="4">The sequence shown here is derived from an EMBL/GenBank/DDBJ whole genome shotgun (WGS) entry which is preliminary data.</text>
</comment>
<reference evidence="5" key="1">
    <citation type="journal article" date="2019" name="Int. J. Syst. Evol. Microbiol.">
        <title>The Global Catalogue of Microorganisms (GCM) 10K type strain sequencing project: providing services to taxonomists for standard genome sequencing and annotation.</title>
        <authorList>
            <consortium name="The Broad Institute Genomics Platform"/>
            <consortium name="The Broad Institute Genome Sequencing Center for Infectious Disease"/>
            <person name="Wu L."/>
            <person name="Ma J."/>
        </authorList>
    </citation>
    <scope>NUCLEOTIDE SEQUENCE [LARGE SCALE GENOMIC DNA]</scope>
    <source>
        <strain evidence="5">JCM 10671</strain>
    </source>
</reference>
<proteinExistence type="predicted"/>
<evidence type="ECO:0000313" key="4">
    <source>
        <dbReference type="EMBL" id="GAA0623455.1"/>
    </source>
</evidence>
<dbReference type="InterPro" id="IPR003439">
    <property type="entry name" value="ABC_transporter-like_ATP-bd"/>
</dbReference>
<dbReference type="Gene3D" id="3.40.50.300">
    <property type="entry name" value="P-loop containing nucleotide triphosphate hydrolases"/>
    <property type="match status" value="1"/>
</dbReference>
<sequence>MTLVLDLAEVVVRRGTKRLLDDVTWEIREGERWIVLGPNGAGKTTLLQVVAGQLYPTSGWAAILGEALGETDVSELRTRVGLASAALADRLPRNEIVRDVVLTASYGMVGRWREKYTDLDRQRAEILLRALGVLDLAERTYGTLSEGERKRVQIARAMMPDPELVLLDEPAAGLDLGGREDLVRRLSNLALDEGSPAMIMVTHHVEEIPAGMTHVLMLREGKVVAAGPIEHTLTSANLTSCFGIGLELRYDGGRYSARLAGRERLHLASG</sequence>
<protein>
    <submittedName>
        <fullName evidence="4">ABC transporter ATP-binding protein</fullName>
    </submittedName>
</protein>
<evidence type="ECO:0000256" key="2">
    <source>
        <dbReference type="ARBA" id="ARBA00022840"/>
    </source>
</evidence>
<gene>
    <name evidence="4" type="ORF">GCM10009547_28180</name>
</gene>
<evidence type="ECO:0000259" key="3">
    <source>
        <dbReference type="PROSITE" id="PS50893"/>
    </source>
</evidence>
<keyword evidence="5" id="KW-1185">Reference proteome</keyword>
<dbReference type="Pfam" id="PF00005">
    <property type="entry name" value="ABC_tran"/>
    <property type="match status" value="1"/>
</dbReference>
<keyword evidence="1" id="KW-0547">Nucleotide-binding</keyword>
<dbReference type="PANTHER" id="PTHR43158">
    <property type="entry name" value="SKFA PEPTIDE EXPORT ATP-BINDING PROTEIN SKFE"/>
    <property type="match status" value="1"/>
</dbReference>
<feature type="domain" description="ABC transporter" evidence="3">
    <location>
        <begin position="5"/>
        <end position="245"/>
    </location>
</feature>
<dbReference type="PANTHER" id="PTHR43158:SF2">
    <property type="entry name" value="SKFA PEPTIDE EXPORT ATP-BINDING PROTEIN SKFE"/>
    <property type="match status" value="1"/>
</dbReference>
<dbReference type="EMBL" id="BAAAHE010000021">
    <property type="protein sequence ID" value="GAA0623455.1"/>
    <property type="molecule type" value="Genomic_DNA"/>
</dbReference>
<dbReference type="InterPro" id="IPR027417">
    <property type="entry name" value="P-loop_NTPase"/>
</dbReference>
<dbReference type="PROSITE" id="PS50893">
    <property type="entry name" value="ABC_TRANSPORTER_2"/>
    <property type="match status" value="1"/>
</dbReference>
<name>A0ABP3S5N9_9ACTN</name>
<dbReference type="Proteomes" id="UP001500957">
    <property type="component" value="Unassembled WGS sequence"/>
</dbReference>
<dbReference type="InterPro" id="IPR003593">
    <property type="entry name" value="AAA+_ATPase"/>
</dbReference>